<dbReference type="CDD" id="cd07990">
    <property type="entry name" value="LPLAT_LCLAT1-like"/>
    <property type="match status" value="1"/>
</dbReference>
<dbReference type="AlphaFoldDB" id="A0A6F9D5V6"/>
<dbReference type="PANTHER" id="PTHR10983">
    <property type="entry name" value="1-ACYLGLYCEROL-3-PHOSPHATE ACYLTRANSFERASE-RELATED"/>
    <property type="match status" value="1"/>
</dbReference>
<sequence>MTNVILDGLKILFSTFAIILLAISTVPYVILLLCWSVISTPLPATWFHTVEDGLWGWYQRMVVFFFEHYAGVEIHIDGTIPSTKENVLVLSNHQCMVDWIVADFLAVRQNMTGNMRFVFKNSLKYYPIYGFSFGIHGGVFVRRDGFYNNHNMQRVLDTLKQRKADLYFLLYPEGTRFTPHKKSLLDKSQSFAVKSGLEPLNQVLTPRVKAFDCTLNSLQTYIHAIYDITIVYDTRKEEYDGYRPQSPHALQFLFGRCKKVYIKFERIPIKDVLSQISACGDDVADDQASAPMKWLHNRFAIKDKLLEEFFSKSGRSISNSGSEGNSNQAKRWRRSRLPYSATLPSTISFILIHAVILYFPFGRYIYIATSTIGVLLMSVYAHFCF</sequence>
<evidence type="ECO:0000256" key="1">
    <source>
        <dbReference type="SAM" id="Phobius"/>
    </source>
</evidence>
<feature type="transmembrane region" description="Helical" evidence="1">
    <location>
        <begin position="12"/>
        <end position="38"/>
    </location>
</feature>
<reference evidence="3" key="1">
    <citation type="submission" date="2020-04" db="EMBL/GenBank/DDBJ databases">
        <authorList>
            <person name="Neveu A P."/>
        </authorList>
    </citation>
    <scope>NUCLEOTIDE SEQUENCE</scope>
    <source>
        <tissue evidence="3">Whole embryo</tissue>
    </source>
</reference>
<keyword evidence="3" id="KW-0012">Acyltransferase</keyword>
<keyword evidence="1" id="KW-1133">Transmembrane helix</keyword>
<keyword evidence="1" id="KW-0472">Membrane</keyword>
<dbReference type="SMART" id="SM00563">
    <property type="entry name" value="PlsC"/>
    <property type="match status" value="1"/>
</dbReference>
<dbReference type="GO" id="GO:0005739">
    <property type="term" value="C:mitochondrion"/>
    <property type="evidence" value="ECO:0007669"/>
    <property type="project" value="TreeGrafter"/>
</dbReference>
<evidence type="ECO:0000313" key="3">
    <source>
        <dbReference type="EMBL" id="CAB3220649.1"/>
    </source>
</evidence>
<organism evidence="3">
    <name type="scientific">Phallusia mammillata</name>
    <dbReference type="NCBI Taxonomy" id="59560"/>
    <lineage>
        <taxon>Eukaryota</taxon>
        <taxon>Metazoa</taxon>
        <taxon>Chordata</taxon>
        <taxon>Tunicata</taxon>
        <taxon>Ascidiacea</taxon>
        <taxon>Phlebobranchia</taxon>
        <taxon>Ascidiidae</taxon>
        <taxon>Phallusia</taxon>
    </lineage>
</organism>
<dbReference type="EMBL" id="LR782789">
    <property type="protein sequence ID" value="CAB3220649.1"/>
    <property type="molecule type" value="mRNA"/>
</dbReference>
<feature type="transmembrane region" description="Helical" evidence="1">
    <location>
        <begin position="364"/>
        <end position="383"/>
    </location>
</feature>
<keyword evidence="3" id="KW-0808">Transferase</keyword>
<evidence type="ECO:0000259" key="2">
    <source>
        <dbReference type="SMART" id="SM00563"/>
    </source>
</evidence>
<keyword evidence="1" id="KW-0812">Transmembrane</keyword>
<feature type="transmembrane region" description="Helical" evidence="1">
    <location>
        <begin position="337"/>
        <end position="358"/>
    </location>
</feature>
<dbReference type="GO" id="GO:0016746">
    <property type="term" value="F:acyltransferase activity"/>
    <property type="evidence" value="ECO:0007669"/>
    <property type="project" value="UniProtKB-KW"/>
</dbReference>
<accession>A0A6F9D5V6</accession>
<gene>
    <name evidence="3" type="primary">Agpat5-002</name>
</gene>
<name>A0A6F9D5V6_9ASCI</name>
<dbReference type="PANTHER" id="PTHR10983:SF73">
    <property type="entry name" value="1-ACYL-SN-GLYCEROL-3-PHOSPHATE ACYLTRANSFERASE EPSILON"/>
    <property type="match status" value="1"/>
</dbReference>
<dbReference type="Pfam" id="PF01553">
    <property type="entry name" value="Acyltransferase"/>
    <property type="match status" value="1"/>
</dbReference>
<dbReference type="GO" id="GO:0036149">
    <property type="term" value="P:phosphatidylinositol acyl-chain remodeling"/>
    <property type="evidence" value="ECO:0007669"/>
    <property type="project" value="TreeGrafter"/>
</dbReference>
<feature type="domain" description="Phospholipid/glycerol acyltransferase" evidence="2">
    <location>
        <begin position="87"/>
        <end position="212"/>
    </location>
</feature>
<dbReference type="SUPFAM" id="SSF69593">
    <property type="entry name" value="Glycerol-3-phosphate (1)-acyltransferase"/>
    <property type="match status" value="1"/>
</dbReference>
<proteinExistence type="evidence at transcript level"/>
<dbReference type="GO" id="GO:0005783">
    <property type="term" value="C:endoplasmic reticulum"/>
    <property type="evidence" value="ECO:0007669"/>
    <property type="project" value="TreeGrafter"/>
</dbReference>
<dbReference type="InterPro" id="IPR002123">
    <property type="entry name" value="Plipid/glycerol_acylTrfase"/>
</dbReference>
<protein>
    <submittedName>
        <fullName evidence="3">1-acyl-sn-glycerol-3-phosphate acyltransferase epsilon</fullName>
    </submittedName>
</protein>